<feature type="region of interest" description="Disordered" evidence="1">
    <location>
        <begin position="902"/>
        <end position="924"/>
    </location>
</feature>
<feature type="region of interest" description="Disordered" evidence="1">
    <location>
        <begin position="764"/>
        <end position="791"/>
    </location>
</feature>
<feature type="region of interest" description="Disordered" evidence="1">
    <location>
        <begin position="813"/>
        <end position="834"/>
    </location>
</feature>
<dbReference type="EMBL" id="ML991837">
    <property type="protein sequence ID" value="KAF2230679.1"/>
    <property type="molecule type" value="Genomic_DNA"/>
</dbReference>
<proteinExistence type="predicted"/>
<gene>
    <name evidence="2" type="ORF">EV356DRAFT_508288</name>
</gene>
<dbReference type="PANTHER" id="PTHR13268:SF0">
    <property type="entry name" value="BCAS3 MICROTUBULE ASSOCIATED CELL MIGRATION FACTOR"/>
    <property type="match status" value="1"/>
</dbReference>
<dbReference type="GO" id="GO:0042594">
    <property type="term" value="P:response to starvation"/>
    <property type="evidence" value="ECO:0007669"/>
    <property type="project" value="TreeGrafter"/>
</dbReference>
<feature type="compositionally biased region" description="Acidic residues" evidence="1">
    <location>
        <begin position="912"/>
        <end position="924"/>
    </location>
</feature>
<dbReference type="InterPro" id="IPR036322">
    <property type="entry name" value="WD40_repeat_dom_sf"/>
</dbReference>
<accession>A0A6A6GYI5</accession>
<feature type="compositionally biased region" description="Basic and acidic residues" evidence="1">
    <location>
        <begin position="902"/>
        <end position="911"/>
    </location>
</feature>
<evidence type="ECO:0000256" key="1">
    <source>
        <dbReference type="SAM" id="MobiDB-lite"/>
    </source>
</evidence>
<sequence>MSPLRGQRQHSRYFAPAGSLASSPPNATYQEGARHNYSSPRGRRASGFGSASPNHGPFPYESEPRSYGVPNIEVLGFPHHGNPAGSSFYYCGWDSLATGAFYSSTHTENVLLVGSEGTLDTYLTTENKLTHYGRLENLPGAVLDARTLPDLDEKSAVSMHEDLPLVILTLHGPIIRWNEPYDRTRLIEAEERVMTYQTSVEIYSLRTAKHICTLFRTKPVDLDEPFGSKRFVPPPPQGDLRIEVRSRFLVVTSGISGEVFIFKHGKEPRFQCLAKLWTSIQIPRSYSVSSEPDFPIRCSPKPILSLSLRWLALVPPTSASSINGEIPLVSEDLPRPPGFNSFACPERPVEDCVIDAPDVETLLNRASKYVIKNSRVLGEKSREAWNNYWGPSQQFSSPATQMDIGLPPTDYFPPTHGIGNTHSAPNRDPTLVGVYDLERLAEHAEGVPHQQTLKPLATFPAPLGCSFLSFSPDGRYLMTVSDKGEYQFIWHCFDIANTEASLATRHNHEGVLREVTRFSRNSEANIVDVSWKYPYGEVVAILTAKGTIHVHALPPEATAWPLKSRAHGTRGVAEDDADLDRPLSSDWASSAVSGAKMALGSLSSAARRTRSSSSPGRQPTSLYSSIGSTLGSVASSGSRFVTKGVTSGYGFASDQLAYLRHASDNKIHLPPSHLVSPSPQRIRYPNGAHSGSLIAVIEDGHFTLYTYHIATIASSRKGIPRHRLPIIDTTRAPLRTPLPTIPDALYPPVFATLLDTDPAGAPFPAPEFDDLQLDGANESSPDRRGSAHPIALAKPKARLDQLAAVTKGALISSPRGRRDRDRGQEWRAAAEMSSAAKTRPLYRQPGVRFFVFEEGWEGGGNDRAVREGEDDDFGLEGMDGGGERWVFGGALGRKRRVKVEKVTEVGSGREDREEEGDEGWEEVK</sequence>
<organism evidence="2 3">
    <name type="scientific">Viridothelium virens</name>
    <name type="common">Speckled blister lichen</name>
    <name type="synonym">Trypethelium virens</name>
    <dbReference type="NCBI Taxonomy" id="1048519"/>
    <lineage>
        <taxon>Eukaryota</taxon>
        <taxon>Fungi</taxon>
        <taxon>Dikarya</taxon>
        <taxon>Ascomycota</taxon>
        <taxon>Pezizomycotina</taxon>
        <taxon>Dothideomycetes</taxon>
        <taxon>Dothideomycetes incertae sedis</taxon>
        <taxon>Trypetheliales</taxon>
        <taxon>Trypetheliaceae</taxon>
        <taxon>Viridothelium</taxon>
    </lineage>
</organism>
<feature type="region of interest" description="Disordered" evidence="1">
    <location>
        <begin position="1"/>
        <end position="63"/>
    </location>
</feature>
<feature type="compositionally biased region" description="Polar residues" evidence="1">
    <location>
        <begin position="20"/>
        <end position="29"/>
    </location>
</feature>
<name>A0A6A6GYI5_VIRVR</name>
<feature type="compositionally biased region" description="Low complexity" evidence="1">
    <location>
        <begin position="603"/>
        <end position="621"/>
    </location>
</feature>
<dbReference type="SUPFAM" id="SSF50978">
    <property type="entry name" value="WD40 repeat-like"/>
    <property type="match status" value="1"/>
</dbReference>
<feature type="region of interest" description="Disordered" evidence="1">
    <location>
        <begin position="603"/>
        <end position="623"/>
    </location>
</feature>
<evidence type="ECO:0008006" key="4">
    <source>
        <dbReference type="Google" id="ProtNLM"/>
    </source>
</evidence>
<evidence type="ECO:0000313" key="2">
    <source>
        <dbReference type="EMBL" id="KAF2230679.1"/>
    </source>
</evidence>
<dbReference type="OrthoDB" id="3938623at2759"/>
<dbReference type="GO" id="GO:0005737">
    <property type="term" value="C:cytoplasm"/>
    <property type="evidence" value="ECO:0007669"/>
    <property type="project" value="TreeGrafter"/>
</dbReference>
<dbReference type="GO" id="GO:0006914">
    <property type="term" value="P:autophagy"/>
    <property type="evidence" value="ECO:0007669"/>
    <property type="project" value="InterPro"/>
</dbReference>
<keyword evidence="3" id="KW-1185">Reference proteome</keyword>
<dbReference type="AlphaFoldDB" id="A0A6A6GYI5"/>
<feature type="compositionally biased region" description="Basic and acidic residues" evidence="1">
    <location>
        <begin position="816"/>
        <end position="825"/>
    </location>
</feature>
<dbReference type="InterPro" id="IPR045142">
    <property type="entry name" value="BCAS3-like"/>
</dbReference>
<reference evidence="2" key="1">
    <citation type="journal article" date="2020" name="Stud. Mycol.">
        <title>101 Dothideomycetes genomes: a test case for predicting lifestyles and emergence of pathogens.</title>
        <authorList>
            <person name="Haridas S."/>
            <person name="Albert R."/>
            <person name="Binder M."/>
            <person name="Bloem J."/>
            <person name="Labutti K."/>
            <person name="Salamov A."/>
            <person name="Andreopoulos B."/>
            <person name="Baker S."/>
            <person name="Barry K."/>
            <person name="Bills G."/>
            <person name="Bluhm B."/>
            <person name="Cannon C."/>
            <person name="Castanera R."/>
            <person name="Culley D."/>
            <person name="Daum C."/>
            <person name="Ezra D."/>
            <person name="Gonzalez J."/>
            <person name="Henrissat B."/>
            <person name="Kuo A."/>
            <person name="Liang C."/>
            <person name="Lipzen A."/>
            <person name="Lutzoni F."/>
            <person name="Magnuson J."/>
            <person name="Mondo S."/>
            <person name="Nolan M."/>
            <person name="Ohm R."/>
            <person name="Pangilinan J."/>
            <person name="Park H.-J."/>
            <person name="Ramirez L."/>
            <person name="Alfaro M."/>
            <person name="Sun H."/>
            <person name="Tritt A."/>
            <person name="Yoshinaga Y."/>
            <person name="Zwiers L.-H."/>
            <person name="Turgeon B."/>
            <person name="Goodwin S."/>
            <person name="Spatafora J."/>
            <person name="Crous P."/>
            <person name="Grigoriev I."/>
        </authorList>
    </citation>
    <scope>NUCLEOTIDE SEQUENCE</scope>
    <source>
        <strain evidence="2">Tuck. ex Michener</strain>
    </source>
</reference>
<dbReference type="PANTHER" id="PTHR13268">
    <property type="entry name" value="BREAST CARCINOMA AMPLIFIED SEQUENCE 3"/>
    <property type="match status" value="1"/>
</dbReference>
<dbReference type="Proteomes" id="UP000800092">
    <property type="component" value="Unassembled WGS sequence"/>
</dbReference>
<protein>
    <recommendedName>
        <fullName evidence="4">WD40 repeat-like protein</fullName>
    </recommendedName>
</protein>
<evidence type="ECO:0000313" key="3">
    <source>
        <dbReference type="Proteomes" id="UP000800092"/>
    </source>
</evidence>